<accession>A0A1I5Y317</accession>
<dbReference type="AlphaFoldDB" id="A0A1I5Y317"/>
<keyword evidence="2" id="KW-1185">Reference proteome</keyword>
<organism evidence="1 2">
    <name type="scientific">Butyrivibrio proteoclasticus</name>
    <dbReference type="NCBI Taxonomy" id="43305"/>
    <lineage>
        <taxon>Bacteria</taxon>
        <taxon>Bacillati</taxon>
        <taxon>Bacillota</taxon>
        <taxon>Clostridia</taxon>
        <taxon>Lachnospirales</taxon>
        <taxon>Lachnospiraceae</taxon>
        <taxon>Butyrivibrio</taxon>
    </lineage>
</organism>
<dbReference type="Proteomes" id="UP000182624">
    <property type="component" value="Unassembled WGS sequence"/>
</dbReference>
<evidence type="ECO:0000313" key="2">
    <source>
        <dbReference type="Proteomes" id="UP000182624"/>
    </source>
</evidence>
<proteinExistence type="predicted"/>
<gene>
    <name evidence="1" type="ORF">SAMN04487928_14015</name>
</gene>
<reference evidence="2" key="1">
    <citation type="submission" date="2016-10" db="EMBL/GenBank/DDBJ databases">
        <authorList>
            <person name="Varghese N."/>
            <person name="Submissions S."/>
        </authorList>
    </citation>
    <scope>NUCLEOTIDE SEQUENCE [LARGE SCALE GENOMIC DNA]</scope>
    <source>
        <strain evidence="2">P18</strain>
    </source>
</reference>
<evidence type="ECO:0000313" key="1">
    <source>
        <dbReference type="EMBL" id="SFQ38566.1"/>
    </source>
</evidence>
<dbReference type="EMBL" id="FOXO01000040">
    <property type="protein sequence ID" value="SFQ38566.1"/>
    <property type="molecule type" value="Genomic_DNA"/>
</dbReference>
<sequence length="49" mass="5196">MTSKFIGISVTKAYDFAVDTFVIDAPTFGTSTEALAIDKYTGTGGKVRC</sequence>
<name>A0A1I5Y317_9FIRM</name>
<protein>
    <submittedName>
        <fullName evidence="1">Uncharacterized protein</fullName>
    </submittedName>
</protein>